<proteinExistence type="predicted"/>
<evidence type="ECO:0000313" key="2">
    <source>
        <dbReference type="Proteomes" id="UP001354989"/>
    </source>
</evidence>
<sequence>MKQFSAVLPHLPHLIMTHHAERRCIQRNIHISDLQHIIDYGHGSHRQNMRFFTVKKSELPHELDHKSADKLSRLVVVMDLVQPLIITAYYQARPYKHIRKKNKKINLDHVSGTQKTQYLKHRHFR</sequence>
<gene>
    <name evidence="1" type="ORF">PEPS_31510</name>
</gene>
<dbReference type="EMBL" id="AP025293">
    <property type="protein sequence ID" value="BDD00871.1"/>
    <property type="molecule type" value="Genomic_DNA"/>
</dbReference>
<evidence type="ECO:0000313" key="1">
    <source>
        <dbReference type="EMBL" id="BDD00871.1"/>
    </source>
</evidence>
<protein>
    <submittedName>
        <fullName evidence="1">Uncharacterized protein</fullName>
    </submittedName>
</protein>
<keyword evidence="1" id="KW-0614">Plasmid</keyword>
<dbReference type="Proteomes" id="UP001354989">
    <property type="component" value="Plasmid pPP1"/>
</dbReference>
<organism evidence="1 2">
    <name type="scientific">Persicobacter psychrovividus</name>
    <dbReference type="NCBI Taxonomy" id="387638"/>
    <lineage>
        <taxon>Bacteria</taxon>
        <taxon>Pseudomonadati</taxon>
        <taxon>Bacteroidota</taxon>
        <taxon>Cytophagia</taxon>
        <taxon>Cytophagales</taxon>
        <taxon>Persicobacteraceae</taxon>
        <taxon>Persicobacter</taxon>
    </lineage>
</organism>
<accession>A0ABM7VIU2</accession>
<dbReference type="RefSeq" id="WP_332921610.1">
    <property type="nucleotide sequence ID" value="NZ_AP025293.1"/>
</dbReference>
<name>A0ABM7VIU2_9BACT</name>
<keyword evidence="2" id="KW-1185">Reference proteome</keyword>
<reference evidence="1 2" key="1">
    <citation type="submission" date="2021-12" db="EMBL/GenBank/DDBJ databases">
        <title>Genome sequencing of bacteria with rrn-lacking chromosome and rrn-plasmid.</title>
        <authorList>
            <person name="Anda M."/>
            <person name="Iwasaki W."/>
        </authorList>
    </citation>
    <scope>NUCLEOTIDE SEQUENCE [LARGE SCALE GENOMIC DNA]</scope>
    <source>
        <strain evidence="1 2">NBRC 101262</strain>
        <plasmid evidence="1 2">pPP1</plasmid>
    </source>
</reference>
<geneLocation type="plasmid" evidence="1 2">
    <name>pPP1</name>
</geneLocation>